<dbReference type="PANTHER" id="PTHR28039">
    <property type="entry name" value="CHALCONE--FLAVONONE ISOMERASE 1-RELATED"/>
    <property type="match status" value="1"/>
</dbReference>
<dbReference type="GO" id="GO:0009813">
    <property type="term" value="P:flavonoid biosynthetic process"/>
    <property type="evidence" value="ECO:0007669"/>
    <property type="project" value="UniProtKB-KW"/>
</dbReference>
<dbReference type="EMBL" id="JBANQN010000005">
    <property type="protein sequence ID" value="KAK6788587.1"/>
    <property type="molecule type" value="Genomic_DNA"/>
</dbReference>
<evidence type="ECO:0000313" key="10">
    <source>
        <dbReference type="Proteomes" id="UP001371456"/>
    </source>
</evidence>
<dbReference type="AlphaFoldDB" id="A0AAN8TNZ6"/>
<dbReference type="InterPro" id="IPR016087">
    <property type="entry name" value="Chalcone_isomerase"/>
</dbReference>
<organism evidence="9 10">
    <name type="scientific">Solanum bulbocastanum</name>
    <name type="common">Wild potato</name>
    <dbReference type="NCBI Taxonomy" id="147425"/>
    <lineage>
        <taxon>Eukaryota</taxon>
        <taxon>Viridiplantae</taxon>
        <taxon>Streptophyta</taxon>
        <taxon>Embryophyta</taxon>
        <taxon>Tracheophyta</taxon>
        <taxon>Spermatophyta</taxon>
        <taxon>Magnoliopsida</taxon>
        <taxon>eudicotyledons</taxon>
        <taxon>Gunneridae</taxon>
        <taxon>Pentapetalae</taxon>
        <taxon>asterids</taxon>
        <taxon>lamiids</taxon>
        <taxon>Solanales</taxon>
        <taxon>Solanaceae</taxon>
        <taxon>Solanoideae</taxon>
        <taxon>Solaneae</taxon>
        <taxon>Solanum</taxon>
    </lineage>
</organism>
<comment type="function">
    <text evidence="5">Catalyzes the intramolecular cyclization of bicyclic chalcones into tricyclic (S)-flavanones. Responsible for the isomerization of 4,2',4',6'-tetrahydroxychalcone (also termed chalcone) into naringenin.</text>
</comment>
<dbReference type="Gene3D" id="3.50.70.10">
    <property type="match status" value="1"/>
</dbReference>
<evidence type="ECO:0000256" key="1">
    <source>
        <dbReference type="ARBA" id="ARBA00004966"/>
    </source>
</evidence>
<evidence type="ECO:0000256" key="4">
    <source>
        <dbReference type="ARBA" id="ARBA00023241"/>
    </source>
</evidence>
<sequence>MACVTKLQVENNVFPSTVVKPPSSKNTFFLGGAGHRGLEVEGKFVKFSVIGVYLEENVVPFLAAKWKGKCSEELTYSLEFFRDIVTGPFEKFMRVTLLLPLTGKQFSEKVAGNCVGIMKAIGTYSDAERQAIVKFLNVFQSETFSPGASILFTQSLVGSLTISFSDDDSVPGTGNAVIENKPLSEAVLESMIGKNGVSPAAKRSLAKRVSEMLEKSMLRSLLRIQSDVVKVG</sequence>
<reference evidence="9 10" key="1">
    <citation type="submission" date="2024-02" db="EMBL/GenBank/DDBJ databases">
        <title>de novo genome assembly of Solanum bulbocastanum strain 11H21.</title>
        <authorList>
            <person name="Hosaka A.J."/>
        </authorList>
    </citation>
    <scope>NUCLEOTIDE SEQUENCE [LARGE SCALE GENOMIC DNA]</scope>
    <source>
        <tissue evidence="9">Young leaves</tissue>
    </source>
</reference>
<comment type="similarity">
    <text evidence="2 7">Belongs to the chalcone isomerase family.</text>
</comment>
<dbReference type="Pfam" id="PF02431">
    <property type="entry name" value="Chalcone"/>
    <property type="match status" value="1"/>
</dbReference>
<feature type="domain" description="Chalcone isomerase" evidence="8">
    <location>
        <begin position="9"/>
        <end position="212"/>
    </location>
</feature>
<name>A0AAN8TNZ6_SOLBU</name>
<dbReference type="Gene3D" id="1.10.890.20">
    <property type="match status" value="1"/>
</dbReference>
<dbReference type="GO" id="GO:0045430">
    <property type="term" value="F:chalcone isomerase activity"/>
    <property type="evidence" value="ECO:0007669"/>
    <property type="project" value="UniProtKB-EC"/>
</dbReference>
<evidence type="ECO:0000256" key="7">
    <source>
        <dbReference type="RuleBase" id="RU361158"/>
    </source>
</evidence>
<evidence type="ECO:0000259" key="8">
    <source>
        <dbReference type="Pfam" id="PF02431"/>
    </source>
</evidence>
<keyword evidence="4" id="KW-0284">Flavonoid biosynthesis</keyword>
<protein>
    <recommendedName>
        <fullName evidence="7">Chalcone-flavonone isomerase family protein</fullName>
    </recommendedName>
</protein>
<comment type="catalytic activity">
    <reaction evidence="6">
        <text>a chalcone = a flavanone.</text>
        <dbReference type="EC" id="5.5.1.6"/>
    </reaction>
</comment>
<dbReference type="InterPro" id="IPR036298">
    <property type="entry name" value="Chalcone_isomerase_sf"/>
</dbReference>
<dbReference type="InterPro" id="IPR016088">
    <property type="entry name" value="Chalcone_isomerase_3-sand"/>
</dbReference>
<dbReference type="Proteomes" id="UP001371456">
    <property type="component" value="Unassembled WGS sequence"/>
</dbReference>
<dbReference type="PANTHER" id="PTHR28039:SF8">
    <property type="entry name" value="CHALCONE--FLAVANONE ISOMERASE 1-RELATED"/>
    <property type="match status" value="1"/>
</dbReference>
<comment type="caution">
    <text evidence="9">The sequence shown here is derived from an EMBL/GenBank/DDBJ whole genome shotgun (WGS) entry which is preliminary data.</text>
</comment>
<dbReference type="SUPFAM" id="SSF54626">
    <property type="entry name" value="Chalcone isomerase"/>
    <property type="match status" value="1"/>
</dbReference>
<evidence type="ECO:0000256" key="2">
    <source>
        <dbReference type="ARBA" id="ARBA00007166"/>
    </source>
</evidence>
<keyword evidence="10" id="KW-1185">Reference proteome</keyword>
<evidence type="ECO:0000256" key="5">
    <source>
        <dbReference type="ARBA" id="ARBA00025429"/>
    </source>
</evidence>
<evidence type="ECO:0000256" key="6">
    <source>
        <dbReference type="ARBA" id="ARBA00034056"/>
    </source>
</evidence>
<evidence type="ECO:0000313" key="9">
    <source>
        <dbReference type="EMBL" id="KAK6788587.1"/>
    </source>
</evidence>
<evidence type="ECO:0000256" key="3">
    <source>
        <dbReference type="ARBA" id="ARBA00023235"/>
    </source>
</evidence>
<proteinExistence type="inferred from homology"/>
<gene>
    <name evidence="9" type="ORF">RDI58_012385</name>
</gene>
<dbReference type="InterPro" id="IPR016089">
    <property type="entry name" value="Chalcone_isomerase_bundle_sf"/>
</dbReference>
<accession>A0AAN8TNZ6</accession>
<dbReference type="InterPro" id="IPR044164">
    <property type="entry name" value="CFI"/>
</dbReference>
<comment type="pathway">
    <text evidence="1">Secondary metabolite biosynthesis; flavonoid biosynthesis.</text>
</comment>
<keyword evidence="3" id="KW-0413">Isomerase</keyword>